<comment type="subcellular location">
    <subcellularLocation>
        <location evidence="1">Cell inner membrane</location>
        <topology evidence="1">Multi-pass membrane protein</topology>
    </subcellularLocation>
</comment>
<feature type="transmembrane region" description="Helical" evidence="9">
    <location>
        <begin position="34"/>
        <end position="51"/>
    </location>
</feature>
<dbReference type="AlphaFoldDB" id="F4LIB6"/>
<keyword evidence="12" id="KW-1185">Reference proteome</keyword>
<dbReference type="PANTHER" id="PTHR35011">
    <property type="entry name" value="2,3-DIKETO-L-GULONATE TRAP TRANSPORTER SMALL PERMEASE PROTEIN YIAM"/>
    <property type="match status" value="1"/>
</dbReference>
<keyword evidence="5 9" id="KW-0812">Transmembrane</keyword>
<sequence length="200" mass="22406">MKHPVFRSEMNRAEKVFSCVTYAFDWVYRVLLEYAKVVLLVIIVIVSAQVFSRKVFGTSIRWSEEVALLLMVWTAFISMAIGVEKGLHIAIEMFFNRFPGKIRIAVTKINTFATFLFGLALVVYGGKLIGSTMSSTLPATQWPAGMLYLMMPVGGVFIMYFTFLSLFGLERFRHFDIEDGAADAPPEPLAAVSGKEADHV</sequence>
<name>F4LIB6_TREBD</name>
<evidence type="ECO:0000313" key="12">
    <source>
        <dbReference type="Proteomes" id="UP000006546"/>
    </source>
</evidence>
<keyword evidence="6 9" id="KW-1133">Transmembrane helix</keyword>
<dbReference type="InterPro" id="IPR055348">
    <property type="entry name" value="DctQ"/>
</dbReference>
<organism evidence="11 12">
    <name type="scientific">Treponema brennaborense (strain DSM 12168 / CIP 105900 / DD5/3)</name>
    <dbReference type="NCBI Taxonomy" id="906968"/>
    <lineage>
        <taxon>Bacteria</taxon>
        <taxon>Pseudomonadati</taxon>
        <taxon>Spirochaetota</taxon>
        <taxon>Spirochaetia</taxon>
        <taxon>Spirochaetales</taxon>
        <taxon>Treponemataceae</taxon>
        <taxon>Treponema</taxon>
    </lineage>
</organism>
<dbReference type="InterPro" id="IPR007387">
    <property type="entry name" value="TRAP_DctQ"/>
</dbReference>
<dbReference type="GO" id="GO:0015740">
    <property type="term" value="P:C4-dicarboxylate transport"/>
    <property type="evidence" value="ECO:0007669"/>
    <property type="project" value="TreeGrafter"/>
</dbReference>
<dbReference type="GO" id="GO:0022857">
    <property type="term" value="F:transmembrane transporter activity"/>
    <property type="evidence" value="ECO:0007669"/>
    <property type="project" value="TreeGrafter"/>
</dbReference>
<dbReference type="Pfam" id="PF04290">
    <property type="entry name" value="DctQ"/>
    <property type="match status" value="1"/>
</dbReference>
<keyword evidence="2" id="KW-0813">Transport</keyword>
<evidence type="ECO:0000256" key="6">
    <source>
        <dbReference type="ARBA" id="ARBA00022989"/>
    </source>
</evidence>
<evidence type="ECO:0000256" key="4">
    <source>
        <dbReference type="ARBA" id="ARBA00022519"/>
    </source>
</evidence>
<dbReference type="KEGG" id="tbe:Trebr_0715"/>
<keyword evidence="4" id="KW-0997">Cell inner membrane</keyword>
<feature type="transmembrane region" description="Helical" evidence="9">
    <location>
        <begin position="66"/>
        <end position="83"/>
    </location>
</feature>
<protein>
    <submittedName>
        <fullName evidence="11">Tripartite ATP-independent periplasmic transporter DctQ component</fullName>
    </submittedName>
</protein>
<evidence type="ECO:0000256" key="2">
    <source>
        <dbReference type="ARBA" id="ARBA00022448"/>
    </source>
</evidence>
<evidence type="ECO:0000259" key="10">
    <source>
        <dbReference type="Pfam" id="PF04290"/>
    </source>
</evidence>
<evidence type="ECO:0000256" key="1">
    <source>
        <dbReference type="ARBA" id="ARBA00004429"/>
    </source>
</evidence>
<dbReference type="HOGENOM" id="CLU_086356_9_1_12"/>
<dbReference type="Proteomes" id="UP000006546">
    <property type="component" value="Chromosome"/>
</dbReference>
<keyword evidence="3" id="KW-1003">Cell membrane</keyword>
<evidence type="ECO:0000256" key="7">
    <source>
        <dbReference type="ARBA" id="ARBA00023136"/>
    </source>
</evidence>
<keyword evidence="7 9" id="KW-0472">Membrane</keyword>
<evidence type="ECO:0000256" key="5">
    <source>
        <dbReference type="ARBA" id="ARBA00022692"/>
    </source>
</evidence>
<feature type="transmembrane region" description="Helical" evidence="9">
    <location>
        <begin position="146"/>
        <end position="169"/>
    </location>
</feature>
<evidence type="ECO:0000256" key="9">
    <source>
        <dbReference type="SAM" id="Phobius"/>
    </source>
</evidence>
<proteinExistence type="inferred from homology"/>
<feature type="domain" description="Tripartite ATP-independent periplasmic transporters DctQ component" evidence="10">
    <location>
        <begin position="42"/>
        <end position="168"/>
    </location>
</feature>
<dbReference type="RefSeq" id="WP_013757876.1">
    <property type="nucleotide sequence ID" value="NC_015500.1"/>
</dbReference>
<evidence type="ECO:0000256" key="3">
    <source>
        <dbReference type="ARBA" id="ARBA00022475"/>
    </source>
</evidence>
<dbReference type="eggNOG" id="COG3090">
    <property type="taxonomic scope" value="Bacteria"/>
</dbReference>
<gene>
    <name evidence="11" type="ordered locus">Trebr_0715</name>
</gene>
<accession>F4LIB6</accession>
<evidence type="ECO:0000256" key="8">
    <source>
        <dbReference type="ARBA" id="ARBA00038436"/>
    </source>
</evidence>
<reference evidence="12" key="1">
    <citation type="submission" date="2011-04" db="EMBL/GenBank/DDBJ databases">
        <title>The complete genome of Treponema brennaborense DSM 12168.</title>
        <authorList>
            <person name="Lucas S."/>
            <person name="Han J."/>
            <person name="Lapidus A."/>
            <person name="Bruce D."/>
            <person name="Goodwin L."/>
            <person name="Pitluck S."/>
            <person name="Peters L."/>
            <person name="Kyrpides N."/>
            <person name="Mavromatis K."/>
            <person name="Ivanova N."/>
            <person name="Mikhailova N."/>
            <person name="Pagani I."/>
            <person name="Teshima H."/>
            <person name="Detter J.C."/>
            <person name="Tapia R."/>
            <person name="Han C."/>
            <person name="Land M."/>
            <person name="Hauser L."/>
            <person name="Markowitz V."/>
            <person name="Cheng J.-F."/>
            <person name="Hugenholtz P."/>
            <person name="Woyke T."/>
            <person name="Wu D."/>
            <person name="Gronow S."/>
            <person name="Wellnitz S."/>
            <person name="Brambilla E."/>
            <person name="Klenk H.-P."/>
            <person name="Eisen J.A."/>
        </authorList>
    </citation>
    <scope>NUCLEOTIDE SEQUENCE [LARGE SCALE GENOMIC DNA]</scope>
    <source>
        <strain evidence="12">DSM 12168 / CIP 105900 / DD5/3</strain>
    </source>
</reference>
<feature type="transmembrane region" description="Helical" evidence="9">
    <location>
        <begin position="104"/>
        <end position="126"/>
    </location>
</feature>
<dbReference type="GO" id="GO:0005886">
    <property type="term" value="C:plasma membrane"/>
    <property type="evidence" value="ECO:0007669"/>
    <property type="project" value="UniProtKB-SubCell"/>
</dbReference>
<evidence type="ECO:0000313" key="11">
    <source>
        <dbReference type="EMBL" id="AEE16157.1"/>
    </source>
</evidence>
<dbReference type="PANTHER" id="PTHR35011:SF11">
    <property type="entry name" value="TRAP TRANSPORTER SMALL PERMEASE PROTEIN"/>
    <property type="match status" value="1"/>
</dbReference>
<dbReference type="EMBL" id="CP002696">
    <property type="protein sequence ID" value="AEE16157.1"/>
    <property type="molecule type" value="Genomic_DNA"/>
</dbReference>
<comment type="similarity">
    <text evidence="8">Belongs to the TRAP transporter small permease family.</text>
</comment>
<dbReference type="STRING" id="906968.Trebr_0715"/>